<dbReference type="InterPro" id="IPR050248">
    <property type="entry name" value="Polysacc_deacetylase_ArnD"/>
</dbReference>
<dbReference type="OrthoDB" id="407355at2759"/>
<dbReference type="PANTHER" id="PTHR10587">
    <property type="entry name" value="GLYCOSYL TRANSFERASE-RELATED"/>
    <property type="match status" value="1"/>
</dbReference>
<reference evidence="6 7" key="1">
    <citation type="journal article" date="2018" name="G3 (Bethesda)">
        <title>Phylogenetic and Phylogenomic Definition of Rhizopus Species.</title>
        <authorList>
            <person name="Gryganskyi A.P."/>
            <person name="Golan J."/>
            <person name="Dolatabadi S."/>
            <person name="Mondo S."/>
            <person name="Robb S."/>
            <person name="Idnurm A."/>
            <person name="Muszewska A."/>
            <person name="Steczkiewicz K."/>
            <person name="Masonjones S."/>
            <person name="Liao H.L."/>
            <person name="Gajdeczka M.T."/>
            <person name="Anike F."/>
            <person name="Vuek A."/>
            <person name="Anishchenko I.M."/>
            <person name="Voigt K."/>
            <person name="de Hoog G.S."/>
            <person name="Smith M.E."/>
            <person name="Heitman J."/>
            <person name="Vilgalys R."/>
            <person name="Stajich J.E."/>
        </authorList>
    </citation>
    <scope>NUCLEOTIDE SEQUENCE [LARGE SCALE GENOMIC DNA]</scope>
    <source>
        <strain evidence="6 7">LSU 92-RS-03</strain>
    </source>
</reference>
<dbReference type="PANTHER" id="PTHR10587:SF133">
    <property type="entry name" value="CHITIN DEACETYLASE 1-RELATED"/>
    <property type="match status" value="1"/>
</dbReference>
<dbReference type="GO" id="GO:0004099">
    <property type="term" value="F:chitin deacetylase activity"/>
    <property type="evidence" value="ECO:0007669"/>
    <property type="project" value="TreeGrafter"/>
</dbReference>
<keyword evidence="2" id="KW-0378">Hydrolase</keyword>
<keyword evidence="4" id="KW-0732">Signal</keyword>
<proteinExistence type="predicted"/>
<sequence>MYHKLFVLASFALAIVNAHPGSHVARATTSTFKFSETFPEAGSIPTAKPEWLELIKGANTTDAPVYTNTDGLGPQQEKEGEDPYCDWTFTGCFGKDDLYECPKGQWALTYDDGPSEYSPKLYDYLDKVKVKATFFMVGGQVVQFPEHALRAYKSGHEIAMHTWSHSYMTTLTNEQIVAELKWNELAIKEVTGVSPKYFRPPYGDIDDRVRNVAAALGFIPIIWNHDTNDWAAASSPKTFKESWIDGNATQWAHNAKKAKVGGVSLEHDLYEKTVKAAIRILPILQKSYELTPVGACNKVEMYKGNSTETATTSASAVPSSVPSSVPSAAATADAAGTTTIHLDASATPVAEAPAAEAPAAETPTVAPVDATTVDSTTNAATAENAGAAEGVPVAANVAVNSGASVISSSTFGLGVAAVAAFALL</sequence>
<dbReference type="AlphaFoldDB" id="A0A367J920"/>
<protein>
    <submittedName>
        <fullName evidence="6">Chitin deacetylase</fullName>
    </submittedName>
</protein>
<dbReference type="GO" id="GO:0005975">
    <property type="term" value="P:carbohydrate metabolic process"/>
    <property type="evidence" value="ECO:0007669"/>
    <property type="project" value="InterPro"/>
</dbReference>
<dbReference type="Proteomes" id="UP000253551">
    <property type="component" value="Unassembled WGS sequence"/>
</dbReference>
<dbReference type="InterPro" id="IPR002509">
    <property type="entry name" value="NODB_dom"/>
</dbReference>
<feature type="chain" id="PRO_5016893257" evidence="4">
    <location>
        <begin position="19"/>
        <end position="424"/>
    </location>
</feature>
<evidence type="ECO:0000313" key="6">
    <source>
        <dbReference type="EMBL" id="RCH86410.1"/>
    </source>
</evidence>
<evidence type="ECO:0000259" key="5">
    <source>
        <dbReference type="PROSITE" id="PS51677"/>
    </source>
</evidence>
<dbReference type="GO" id="GO:0016020">
    <property type="term" value="C:membrane"/>
    <property type="evidence" value="ECO:0007669"/>
    <property type="project" value="TreeGrafter"/>
</dbReference>
<dbReference type="EMBL" id="PJQM01003940">
    <property type="protein sequence ID" value="RCH86410.1"/>
    <property type="molecule type" value="Genomic_DNA"/>
</dbReference>
<dbReference type="InterPro" id="IPR011330">
    <property type="entry name" value="Glyco_hydro/deAcase_b/a-brl"/>
</dbReference>
<keyword evidence="7" id="KW-1185">Reference proteome</keyword>
<dbReference type="Pfam" id="PF01522">
    <property type="entry name" value="Polysacc_deac_1"/>
    <property type="match status" value="1"/>
</dbReference>
<feature type="domain" description="NodB homology" evidence="5">
    <location>
        <begin position="104"/>
        <end position="293"/>
    </location>
</feature>
<evidence type="ECO:0000256" key="3">
    <source>
        <dbReference type="SAM" id="MobiDB-lite"/>
    </source>
</evidence>
<feature type="signal peptide" evidence="4">
    <location>
        <begin position="1"/>
        <end position="18"/>
    </location>
</feature>
<gene>
    <name evidence="6" type="primary">CDA2_6</name>
    <name evidence="6" type="ORF">CU098_006967</name>
</gene>
<keyword evidence="1" id="KW-0479">Metal-binding</keyword>
<name>A0A367J920_RHIST</name>
<accession>A0A367J920</accession>
<dbReference type="PROSITE" id="PS51677">
    <property type="entry name" value="NODB"/>
    <property type="match status" value="1"/>
</dbReference>
<dbReference type="GO" id="GO:0046872">
    <property type="term" value="F:metal ion binding"/>
    <property type="evidence" value="ECO:0007669"/>
    <property type="project" value="UniProtKB-KW"/>
</dbReference>
<evidence type="ECO:0000256" key="4">
    <source>
        <dbReference type="SAM" id="SignalP"/>
    </source>
</evidence>
<feature type="region of interest" description="Disordered" evidence="3">
    <location>
        <begin position="311"/>
        <end position="332"/>
    </location>
</feature>
<comment type="caution">
    <text evidence="6">The sequence shown here is derived from an EMBL/GenBank/DDBJ whole genome shotgun (WGS) entry which is preliminary data.</text>
</comment>
<dbReference type="SUPFAM" id="SSF88713">
    <property type="entry name" value="Glycoside hydrolase/deacetylase"/>
    <property type="match status" value="1"/>
</dbReference>
<dbReference type="STRING" id="4846.A0A367J920"/>
<evidence type="ECO:0000313" key="7">
    <source>
        <dbReference type="Proteomes" id="UP000253551"/>
    </source>
</evidence>
<dbReference type="Gene3D" id="3.20.20.370">
    <property type="entry name" value="Glycoside hydrolase/deacetylase"/>
    <property type="match status" value="1"/>
</dbReference>
<evidence type="ECO:0000256" key="2">
    <source>
        <dbReference type="ARBA" id="ARBA00022801"/>
    </source>
</evidence>
<dbReference type="GO" id="GO:0009272">
    <property type="term" value="P:fungal-type cell wall biogenesis"/>
    <property type="evidence" value="ECO:0007669"/>
    <property type="project" value="UniProtKB-ARBA"/>
</dbReference>
<organism evidence="6 7">
    <name type="scientific">Rhizopus stolonifer</name>
    <name type="common">Rhizopus nigricans</name>
    <dbReference type="NCBI Taxonomy" id="4846"/>
    <lineage>
        <taxon>Eukaryota</taxon>
        <taxon>Fungi</taxon>
        <taxon>Fungi incertae sedis</taxon>
        <taxon>Mucoromycota</taxon>
        <taxon>Mucoromycotina</taxon>
        <taxon>Mucoromycetes</taxon>
        <taxon>Mucorales</taxon>
        <taxon>Mucorineae</taxon>
        <taxon>Rhizopodaceae</taxon>
        <taxon>Rhizopus</taxon>
    </lineage>
</organism>
<evidence type="ECO:0000256" key="1">
    <source>
        <dbReference type="ARBA" id="ARBA00022723"/>
    </source>
</evidence>